<comment type="caution">
    <text evidence="2">The sequence shown here is derived from an EMBL/GenBank/DDBJ whole genome shotgun (WGS) entry which is preliminary data.</text>
</comment>
<dbReference type="GO" id="GO:0003677">
    <property type="term" value="F:DNA binding"/>
    <property type="evidence" value="ECO:0007669"/>
    <property type="project" value="InterPro"/>
</dbReference>
<keyword evidence="3" id="KW-1185">Reference proteome</keyword>
<dbReference type="eggNOG" id="COG5421">
    <property type="taxonomic scope" value="Bacteria"/>
</dbReference>
<evidence type="ECO:0000313" key="3">
    <source>
        <dbReference type="Proteomes" id="UP000014400"/>
    </source>
</evidence>
<dbReference type="HOGENOM" id="CLU_031289_2_0_4"/>
<dbReference type="InterPro" id="IPR002559">
    <property type="entry name" value="Transposase_11"/>
</dbReference>
<dbReference type="AlphaFoldDB" id="S3BND4"/>
<evidence type="ECO:0000259" key="1">
    <source>
        <dbReference type="Pfam" id="PF01609"/>
    </source>
</evidence>
<dbReference type="Proteomes" id="UP000014400">
    <property type="component" value="Unassembled WGS sequence"/>
</dbReference>
<dbReference type="EMBL" id="ATCF01000004">
    <property type="protein sequence ID" value="EPE01917.1"/>
    <property type="molecule type" value="Genomic_DNA"/>
</dbReference>
<protein>
    <recommendedName>
        <fullName evidence="1">Transposase IS4-like domain-containing protein</fullName>
    </recommendedName>
</protein>
<reference evidence="2 3" key="1">
    <citation type="submission" date="2013-04" db="EMBL/GenBank/DDBJ databases">
        <title>The Genome Sequence of Sutterella wadsworthensis HGA0223.</title>
        <authorList>
            <consortium name="The Broad Institute Genomics Platform"/>
            <person name="Earl A."/>
            <person name="Ward D."/>
            <person name="Feldgarden M."/>
            <person name="Gevers D."/>
            <person name="Schmidt T.M."/>
            <person name="Dover J."/>
            <person name="Dai D."/>
            <person name="Walker B."/>
            <person name="Young S."/>
            <person name="Zeng Q."/>
            <person name="Gargeya S."/>
            <person name="Fitzgerald M."/>
            <person name="Haas B."/>
            <person name="Abouelleil A."/>
            <person name="Allen A.W."/>
            <person name="Alvarado L."/>
            <person name="Arachchi H.M."/>
            <person name="Berlin A.M."/>
            <person name="Chapman S.B."/>
            <person name="Gainer-Dewar J."/>
            <person name="Goldberg J."/>
            <person name="Griggs A."/>
            <person name="Gujja S."/>
            <person name="Hansen M."/>
            <person name="Howarth C."/>
            <person name="Imamovic A."/>
            <person name="Ireland A."/>
            <person name="Larimer J."/>
            <person name="McCowan C."/>
            <person name="Murphy C."/>
            <person name="Pearson M."/>
            <person name="Poon T.W."/>
            <person name="Priest M."/>
            <person name="Roberts A."/>
            <person name="Saif S."/>
            <person name="Shea T."/>
            <person name="Sisk P."/>
            <person name="Sykes S."/>
            <person name="Wortman J."/>
            <person name="Nusbaum C."/>
            <person name="Birren B."/>
        </authorList>
    </citation>
    <scope>NUCLEOTIDE SEQUENCE [LARGE SCALE GENOMIC DNA]</scope>
    <source>
        <strain evidence="2 3">HGA0223</strain>
    </source>
</reference>
<dbReference type="PATRIC" id="fig|1203554.3.peg.141"/>
<gene>
    <name evidence="2" type="ORF">HMPREF1476_00149</name>
</gene>
<evidence type="ECO:0000313" key="2">
    <source>
        <dbReference type="EMBL" id="EPE01917.1"/>
    </source>
</evidence>
<proteinExistence type="predicted"/>
<accession>S3BND4</accession>
<sequence>MSSSPKPWSFSTYTDADGRTYVYGYRNRWDPEKKQSRIEKRCHVGRLDPQTGQVHLGRKFLTNNPEYAGKFWLYDNNQLIEQEPFEQPDTDNEPQPSWRGEDVELGLTWAAWQFAVDHGLLEDLQETFGEDTGTELLRFAIYRLCGEDSGMMNYADWLALVWLPQAQPLSSQRISEQLAVVDQSLMDRYFKRRHDRLLKARKKVSAADIPQFLALDSTSISTYSETIASAAYGHARQDPHLRQLNLSLGVDYETGDVCYAYESEGSTNDKQLYLAIVQRMIDHQFDLSNTVLVTDRGYHSLMNMQKLINLELKFVQGVTRAEDSVRRLFDQHRVSLDDPAFTDGRLEVAAYTTTEMWQEDSAAGRQHIHNTLHLYQDGCLRAEQKRVFLKNLDETIDRLNQGKKSGFGAAQRNASVPGQKGASALDAQCRGSGRCVPLHGQLCDPHERRPGSFYRSEHLSGPQHCRTELPAV</sequence>
<feature type="domain" description="Transposase IS4-like" evidence="1">
    <location>
        <begin position="211"/>
        <end position="318"/>
    </location>
</feature>
<name>S3BND4_9BURK</name>
<dbReference type="GO" id="GO:0006313">
    <property type="term" value="P:DNA transposition"/>
    <property type="evidence" value="ECO:0007669"/>
    <property type="project" value="InterPro"/>
</dbReference>
<dbReference type="GO" id="GO:0004803">
    <property type="term" value="F:transposase activity"/>
    <property type="evidence" value="ECO:0007669"/>
    <property type="project" value="InterPro"/>
</dbReference>
<organism evidence="2 3">
    <name type="scientific">Sutterella wadsworthensis HGA0223</name>
    <dbReference type="NCBI Taxonomy" id="1203554"/>
    <lineage>
        <taxon>Bacteria</taxon>
        <taxon>Pseudomonadati</taxon>
        <taxon>Pseudomonadota</taxon>
        <taxon>Betaproteobacteria</taxon>
        <taxon>Burkholderiales</taxon>
        <taxon>Sutterellaceae</taxon>
        <taxon>Sutterella</taxon>
    </lineage>
</organism>
<dbReference type="Pfam" id="PF01609">
    <property type="entry name" value="DDE_Tnp_1"/>
    <property type="match status" value="1"/>
</dbReference>
<dbReference type="STRING" id="1203554.HMPREF1476_00149"/>